<dbReference type="Pfam" id="PF02518">
    <property type="entry name" value="HATPase_c"/>
    <property type="match status" value="1"/>
</dbReference>
<dbReference type="InterPro" id="IPR005467">
    <property type="entry name" value="His_kinase_dom"/>
</dbReference>
<evidence type="ECO:0000256" key="2">
    <source>
        <dbReference type="ARBA" id="ARBA00012438"/>
    </source>
</evidence>
<keyword evidence="6" id="KW-0808">Transferase</keyword>
<dbReference type="GO" id="GO:0000155">
    <property type="term" value="F:phosphorelay sensor kinase activity"/>
    <property type="evidence" value="ECO:0007669"/>
    <property type="project" value="InterPro"/>
</dbReference>
<dbReference type="Gene3D" id="1.10.287.130">
    <property type="match status" value="1"/>
</dbReference>
<dbReference type="Gene3D" id="3.30.565.10">
    <property type="entry name" value="Histidine kinase-like ATPase, C-terminal domain"/>
    <property type="match status" value="1"/>
</dbReference>
<evidence type="ECO:0000259" key="5">
    <source>
        <dbReference type="PROSITE" id="PS50109"/>
    </source>
</evidence>
<dbReference type="Pfam" id="PF00512">
    <property type="entry name" value="HisKA"/>
    <property type="match status" value="1"/>
</dbReference>
<dbReference type="RefSeq" id="WP_069189003.1">
    <property type="nucleotide sequence ID" value="NZ_FLYE01000023.1"/>
</dbReference>
<dbReference type="InterPro" id="IPR036890">
    <property type="entry name" value="HATPase_C_sf"/>
</dbReference>
<keyword evidence="3" id="KW-0597">Phosphoprotein</keyword>
<keyword evidence="4" id="KW-0812">Transmembrane</keyword>
<gene>
    <name evidence="6" type="ORF">MTBPR1_30323</name>
</gene>
<comment type="catalytic activity">
    <reaction evidence="1">
        <text>ATP + protein L-histidine = ADP + protein N-phospho-L-histidine.</text>
        <dbReference type="EC" id="2.7.13.3"/>
    </reaction>
</comment>
<evidence type="ECO:0000256" key="3">
    <source>
        <dbReference type="ARBA" id="ARBA00022553"/>
    </source>
</evidence>
<dbReference type="PANTHER" id="PTHR43547:SF2">
    <property type="entry name" value="HYBRID SIGNAL TRANSDUCTION HISTIDINE KINASE C"/>
    <property type="match status" value="1"/>
</dbReference>
<feature type="transmembrane region" description="Helical" evidence="4">
    <location>
        <begin position="24"/>
        <end position="44"/>
    </location>
</feature>
<keyword evidence="4" id="KW-1133">Transmembrane helix</keyword>
<dbReference type="SMART" id="SM00388">
    <property type="entry name" value="HisKA"/>
    <property type="match status" value="1"/>
</dbReference>
<dbReference type="EMBL" id="FLYE01000023">
    <property type="protein sequence ID" value="SCA56953.1"/>
    <property type="molecule type" value="Genomic_DNA"/>
</dbReference>
<keyword evidence="4" id="KW-0472">Membrane</keyword>
<dbReference type="STRING" id="1867952.MTBPR1_30323"/>
<dbReference type="AlphaFoldDB" id="A0A1C3RI36"/>
<dbReference type="InterPro" id="IPR003661">
    <property type="entry name" value="HisK_dim/P_dom"/>
</dbReference>
<evidence type="ECO:0000256" key="4">
    <source>
        <dbReference type="SAM" id="Phobius"/>
    </source>
</evidence>
<sequence length="579" mass="65510">MNAPLAQEHAASISTNNLGRKKRLYLLSAIVFGVLITLAAIWDIRTSKALVFKQAEEQARSSSFLVSAWITGSFEVVKHENRALRAKIKPSDLIIPPIDIKRHEELAKFVVEEGKTIPQILSLGYMDDECRVVVGATRGVYRLNGKAFPNKAFEGVTIPIGNSYSYQDFCRGLMDFPEREDYLSKIYEGYTKENTMAYVHRLRDEKGEFVGISAISFTMSFFQQWLNRLDLKDIGVFAITDLEGNLLAQLPQTTKRLHKQKLDEAFFKFLPKETKNSQSETNQNIEGENHILHFERVTGLPFYVVIALEKHALLGAWRGKLYGYSVGLILIWLLIAVSVREHFRTVDQSVQLHGFAMQERSKNEEKARFLAMLSHELKTPLSVIRMVLGANTISDQMRETAEQAVNDMDFVIGRTKDVEQLDAEKIELHLSDCDIVENLNEIIETLAQADRFTIVGGPLAIIESDKHLLMMVLSNLLHNAIKYSDPKKSIILELGHIQRNGVEMVEISIANYPGQAGWPDPDMVFTKYYRHVKAHRITGSGLGLYLVSGLTTLLQGAIEYKPDEELIRFVVRLPLSLKG</sequence>
<organism evidence="6 7">
    <name type="scientific">Candidatus Terasakiella magnetica</name>
    <dbReference type="NCBI Taxonomy" id="1867952"/>
    <lineage>
        <taxon>Bacteria</taxon>
        <taxon>Pseudomonadati</taxon>
        <taxon>Pseudomonadota</taxon>
        <taxon>Alphaproteobacteria</taxon>
        <taxon>Rhodospirillales</taxon>
        <taxon>Terasakiellaceae</taxon>
        <taxon>Terasakiella</taxon>
    </lineage>
</organism>
<evidence type="ECO:0000256" key="1">
    <source>
        <dbReference type="ARBA" id="ARBA00000085"/>
    </source>
</evidence>
<dbReference type="EC" id="2.7.13.3" evidence="2"/>
<accession>A0A1C3RI36</accession>
<evidence type="ECO:0000313" key="6">
    <source>
        <dbReference type="EMBL" id="SCA56953.1"/>
    </source>
</evidence>
<dbReference type="Proteomes" id="UP000231658">
    <property type="component" value="Unassembled WGS sequence"/>
</dbReference>
<dbReference type="PANTHER" id="PTHR43547">
    <property type="entry name" value="TWO-COMPONENT HISTIDINE KINASE"/>
    <property type="match status" value="1"/>
</dbReference>
<dbReference type="CDD" id="cd12915">
    <property type="entry name" value="PDC2_DGC_like"/>
    <property type="match status" value="1"/>
</dbReference>
<evidence type="ECO:0000313" key="7">
    <source>
        <dbReference type="Proteomes" id="UP000231658"/>
    </source>
</evidence>
<reference evidence="6 7" key="1">
    <citation type="submission" date="2016-07" db="EMBL/GenBank/DDBJ databases">
        <authorList>
            <person name="Lefevre C.T."/>
        </authorList>
    </citation>
    <scope>NUCLEOTIDE SEQUENCE [LARGE SCALE GENOMIC DNA]</scope>
    <source>
        <strain evidence="6">PR1</strain>
    </source>
</reference>
<dbReference type="SUPFAM" id="SSF47384">
    <property type="entry name" value="Homodimeric domain of signal transducing histidine kinase"/>
    <property type="match status" value="1"/>
</dbReference>
<dbReference type="SUPFAM" id="SSF55874">
    <property type="entry name" value="ATPase domain of HSP90 chaperone/DNA topoisomerase II/histidine kinase"/>
    <property type="match status" value="1"/>
</dbReference>
<dbReference type="CDD" id="cd00082">
    <property type="entry name" value="HisKA"/>
    <property type="match status" value="1"/>
</dbReference>
<dbReference type="CDD" id="cd18773">
    <property type="entry name" value="PDC1_HK_sensor"/>
    <property type="match status" value="1"/>
</dbReference>
<dbReference type="InterPro" id="IPR036097">
    <property type="entry name" value="HisK_dim/P_sf"/>
</dbReference>
<feature type="domain" description="Histidine kinase" evidence="5">
    <location>
        <begin position="372"/>
        <end position="577"/>
    </location>
</feature>
<dbReference type="Gene3D" id="3.30.450.20">
    <property type="entry name" value="PAS domain"/>
    <property type="match status" value="2"/>
</dbReference>
<keyword evidence="7" id="KW-1185">Reference proteome</keyword>
<keyword evidence="6" id="KW-0418">Kinase</keyword>
<dbReference type="InterPro" id="IPR003594">
    <property type="entry name" value="HATPase_dom"/>
</dbReference>
<name>A0A1C3RI36_9PROT</name>
<protein>
    <recommendedName>
        <fullName evidence="2">histidine kinase</fullName>
        <ecNumber evidence="2">2.7.13.3</ecNumber>
    </recommendedName>
</protein>
<proteinExistence type="predicted"/>
<dbReference type="PROSITE" id="PS50109">
    <property type="entry name" value="HIS_KIN"/>
    <property type="match status" value="1"/>
</dbReference>
<dbReference type="SMART" id="SM00387">
    <property type="entry name" value="HATPase_c"/>
    <property type="match status" value="1"/>
</dbReference>